<protein>
    <submittedName>
        <fullName evidence="4">Tetratricopeptide repeat-containing protein</fullName>
    </submittedName>
</protein>
<dbReference type="SUPFAM" id="SSF48452">
    <property type="entry name" value="TPR-like"/>
    <property type="match status" value="1"/>
</dbReference>
<keyword evidence="3" id="KW-0732">Signal</keyword>
<dbReference type="OrthoDB" id="9815010at2"/>
<dbReference type="PROSITE" id="PS50005">
    <property type="entry name" value="TPR"/>
    <property type="match status" value="2"/>
</dbReference>
<dbReference type="STRING" id="1365950.SAMN05428963_11838"/>
<keyword evidence="1" id="KW-0802">TPR repeat</keyword>
<evidence type="ECO:0000256" key="1">
    <source>
        <dbReference type="PROSITE-ProRule" id="PRU00339"/>
    </source>
</evidence>
<feature type="chain" id="PRO_5013024335" evidence="3">
    <location>
        <begin position="22"/>
        <end position="214"/>
    </location>
</feature>
<dbReference type="Proteomes" id="UP000190135">
    <property type="component" value="Unassembled WGS sequence"/>
</dbReference>
<dbReference type="SMART" id="SM00028">
    <property type="entry name" value="TPR"/>
    <property type="match status" value="2"/>
</dbReference>
<gene>
    <name evidence="4" type="ORF">SAMN05428963_11838</name>
</gene>
<name>A0A1T4T4F1_9HYPH</name>
<evidence type="ECO:0000256" key="3">
    <source>
        <dbReference type="SAM" id="SignalP"/>
    </source>
</evidence>
<feature type="region of interest" description="Disordered" evidence="2">
    <location>
        <begin position="22"/>
        <end position="56"/>
    </location>
</feature>
<feature type="repeat" description="TPR" evidence="1">
    <location>
        <begin position="128"/>
        <end position="161"/>
    </location>
</feature>
<dbReference type="InterPro" id="IPR011990">
    <property type="entry name" value="TPR-like_helical_dom_sf"/>
</dbReference>
<dbReference type="EMBL" id="FUXL01000018">
    <property type="protein sequence ID" value="SKA35018.1"/>
    <property type="molecule type" value="Genomic_DNA"/>
</dbReference>
<evidence type="ECO:0000313" key="5">
    <source>
        <dbReference type="Proteomes" id="UP000190135"/>
    </source>
</evidence>
<dbReference type="Gene3D" id="1.25.40.10">
    <property type="entry name" value="Tetratricopeptide repeat domain"/>
    <property type="match status" value="1"/>
</dbReference>
<organism evidence="4 5">
    <name type="scientific">Consotaella salsifontis</name>
    <dbReference type="NCBI Taxonomy" id="1365950"/>
    <lineage>
        <taxon>Bacteria</taxon>
        <taxon>Pseudomonadati</taxon>
        <taxon>Pseudomonadota</taxon>
        <taxon>Alphaproteobacteria</taxon>
        <taxon>Hyphomicrobiales</taxon>
        <taxon>Aurantimonadaceae</taxon>
        <taxon>Consotaella</taxon>
    </lineage>
</organism>
<sequence length="214" mass="23348">MMQAAISFVVFVSLMAPPAMAEGSDIASRRNPAEAIAGRAAETESNESQSSPGTREERLDALFVELKRESSAPKAAQIASRIESVWNESGSATIDLLLQWSGEAMANDQGAAALDLIDQAIALRPQLAELWNRRATLHFTSDRISKSISDLQQVLRREPRHFNALIGLATIFQQIGRKEQALDIYMRVLDVYPANQGAQSAVSRLAEELAGDRA</sequence>
<feature type="signal peptide" evidence="3">
    <location>
        <begin position="1"/>
        <end position="21"/>
    </location>
</feature>
<dbReference type="Pfam" id="PF13181">
    <property type="entry name" value="TPR_8"/>
    <property type="match status" value="1"/>
</dbReference>
<dbReference type="InterPro" id="IPR019734">
    <property type="entry name" value="TPR_rpt"/>
</dbReference>
<keyword evidence="5" id="KW-1185">Reference proteome</keyword>
<evidence type="ECO:0000256" key="2">
    <source>
        <dbReference type="SAM" id="MobiDB-lite"/>
    </source>
</evidence>
<feature type="repeat" description="TPR" evidence="1">
    <location>
        <begin position="162"/>
        <end position="195"/>
    </location>
</feature>
<accession>A0A1T4T4F1</accession>
<reference evidence="4 5" key="1">
    <citation type="submission" date="2017-02" db="EMBL/GenBank/DDBJ databases">
        <authorList>
            <person name="Peterson S.W."/>
        </authorList>
    </citation>
    <scope>NUCLEOTIDE SEQUENCE [LARGE SCALE GENOMIC DNA]</scope>
    <source>
        <strain evidence="4 5">USBA 369</strain>
    </source>
</reference>
<evidence type="ECO:0000313" key="4">
    <source>
        <dbReference type="EMBL" id="SKA35018.1"/>
    </source>
</evidence>
<proteinExistence type="predicted"/>
<dbReference type="AlphaFoldDB" id="A0A1T4T4F1"/>